<sequence>MKRVAIKHHIVIYSAKLTAVKQALAYLAVKGIYKGNAVELQNLSRPELAIVCKLFGALFYYPPRDFNQFPFGTYFEEDEVETPIKEVNQVLNSFKFTNQDTLQDEHDRLFTIQDDMPAPPWSSMYLDRESILFGHSHKKYCEFIEHCGLGLREDVTDPEDHIGLMLIILGMLIEDEQEQHVKEMLGDYLVTWSGYYFSNLKKCAAGSVYSELADQVKRLLELLCTSYSAQVQIKNNYFHPVKA</sequence>
<organism evidence="2 3">
    <name type="scientific">Vibrio diazotrophicus</name>
    <dbReference type="NCBI Taxonomy" id="685"/>
    <lineage>
        <taxon>Bacteria</taxon>
        <taxon>Pseudomonadati</taxon>
        <taxon>Pseudomonadota</taxon>
        <taxon>Gammaproteobacteria</taxon>
        <taxon>Vibrionales</taxon>
        <taxon>Vibrionaceae</taxon>
        <taxon>Vibrio</taxon>
    </lineage>
</organism>
<dbReference type="RefSeq" id="WP_102954513.1">
    <property type="nucleotide sequence ID" value="NZ_POSJ01000003.1"/>
</dbReference>
<dbReference type="InterPro" id="IPR020945">
    <property type="entry name" value="DMSO/NO3_reduct_chaperone"/>
</dbReference>
<dbReference type="EMBL" id="POSK01000011">
    <property type="protein sequence ID" value="PNI03425.1"/>
    <property type="molecule type" value="Genomic_DNA"/>
</dbReference>
<proteinExistence type="predicted"/>
<reference evidence="2 3" key="1">
    <citation type="submission" date="2018-01" db="EMBL/GenBank/DDBJ databases">
        <title>Draft genome sequences of six Vibrio diazotrophicus strains isolated from deep-sea sediments of the Baltic Sea.</title>
        <authorList>
            <person name="Castillo D."/>
            <person name="Vandieken V."/>
            <person name="Chiang O."/>
            <person name="Middelboe M."/>
        </authorList>
    </citation>
    <scope>NUCLEOTIDE SEQUENCE [LARGE SCALE GENOMIC DNA]</scope>
    <source>
        <strain evidence="2 3">60.27F</strain>
    </source>
</reference>
<comment type="caution">
    <text evidence="2">The sequence shown here is derived from an EMBL/GenBank/DDBJ whole genome shotgun (WGS) entry which is preliminary data.</text>
</comment>
<dbReference type="OrthoDB" id="3174863at2"/>
<dbReference type="PANTHER" id="PTHR34227:SF13">
    <property type="entry name" value="TAT PROOFREADING CHAPERONE DMSD-RELATED"/>
    <property type="match status" value="1"/>
</dbReference>
<accession>A0A2J8H0F0</accession>
<dbReference type="AlphaFoldDB" id="A0A2J8H0F0"/>
<evidence type="ECO:0000313" key="2">
    <source>
        <dbReference type="EMBL" id="PNI03425.1"/>
    </source>
</evidence>
<keyword evidence="1" id="KW-0143">Chaperone</keyword>
<dbReference type="PANTHER" id="PTHR34227">
    <property type="entry name" value="CHAPERONE PROTEIN YCDY"/>
    <property type="match status" value="1"/>
</dbReference>
<dbReference type="InterPro" id="IPR036411">
    <property type="entry name" value="TorD-like_sf"/>
</dbReference>
<evidence type="ECO:0000256" key="1">
    <source>
        <dbReference type="ARBA" id="ARBA00023186"/>
    </source>
</evidence>
<dbReference type="InterPro" id="IPR050289">
    <property type="entry name" value="TorD/DmsD_chaperones"/>
</dbReference>
<gene>
    <name evidence="2" type="ORF">C1N32_16330</name>
</gene>
<dbReference type="SUPFAM" id="SSF89155">
    <property type="entry name" value="TorD-like"/>
    <property type="match status" value="1"/>
</dbReference>
<dbReference type="Pfam" id="PF02613">
    <property type="entry name" value="Nitrate_red_del"/>
    <property type="match status" value="1"/>
</dbReference>
<dbReference type="Gene3D" id="1.10.3480.10">
    <property type="entry name" value="TorD-like"/>
    <property type="match status" value="1"/>
</dbReference>
<dbReference type="Proteomes" id="UP000236449">
    <property type="component" value="Unassembled WGS sequence"/>
</dbReference>
<name>A0A2J8H0F0_VIBDI</name>
<protein>
    <submittedName>
        <fullName evidence="2">Dehydrogenase</fullName>
    </submittedName>
</protein>
<evidence type="ECO:0000313" key="3">
    <source>
        <dbReference type="Proteomes" id="UP000236449"/>
    </source>
</evidence>